<accession>A0A4V3SIB0</accession>
<evidence type="ECO:0000313" key="2">
    <source>
        <dbReference type="EMBL" id="TGZ79464.1"/>
    </source>
</evidence>
<dbReference type="InParanoid" id="A0A4V3SIB0"/>
<protein>
    <submittedName>
        <fullName evidence="2">Uncharacterized protein</fullName>
    </submittedName>
</protein>
<gene>
    <name evidence="2" type="ORF">EX30DRAFT_373016</name>
</gene>
<dbReference type="EMBL" id="ML220131">
    <property type="protein sequence ID" value="TGZ79464.1"/>
    <property type="molecule type" value="Genomic_DNA"/>
</dbReference>
<evidence type="ECO:0000256" key="1">
    <source>
        <dbReference type="SAM" id="MobiDB-lite"/>
    </source>
</evidence>
<evidence type="ECO:0000313" key="3">
    <source>
        <dbReference type="Proteomes" id="UP000298138"/>
    </source>
</evidence>
<feature type="compositionally biased region" description="Basic and acidic residues" evidence="1">
    <location>
        <begin position="234"/>
        <end position="248"/>
    </location>
</feature>
<name>A0A4V3SIB0_9PEZI</name>
<feature type="compositionally biased region" description="Pro residues" evidence="1">
    <location>
        <begin position="53"/>
        <end position="64"/>
    </location>
</feature>
<dbReference type="AlphaFoldDB" id="A0A4V3SIB0"/>
<dbReference type="PANTHER" id="PTHR45691:SF6">
    <property type="entry name" value="PROTEIN DIAPHANOUS"/>
    <property type="match status" value="1"/>
</dbReference>
<sequence>MPPIIPPAPSNRFLLPHPHQKPQDNYHHKPPPPPPPTVRRSPSHSAPARFSSPFPPTSTSPPLDPTAQLDFYRTRILENCKLLFPGEITLKINLFKSPDSAYITNAATPPRILLDSMGGLRELYLKTQEEVTLSLASLQEKSSRGVEDAGAAGGLKPEPGSQRWGRDPNEVVSSYIKTRNEARRRQKCLEKTAARKGAEGVRYASAPAAIGRKDRGEFNDDFDVTPPANLNGERGARSPADDERERYTRCQPPDQHVSVSPQRQPHPHLNLDPTNPCARGHQSHRDVLEKVQKWINSVTTQPPPPPPVLSPRPPPPPRIYALPLRGKPQPAVLVAASVQVEVQEKRNGEEREEKGTLGWEKVGEDRCFHDYELVGDGDEHDFEVVEYEDASSAR</sequence>
<keyword evidence="3" id="KW-1185">Reference proteome</keyword>
<reference evidence="2 3" key="1">
    <citation type="submission" date="2019-04" db="EMBL/GenBank/DDBJ databases">
        <title>Comparative genomics and transcriptomics to analyze fruiting body development in filamentous ascomycetes.</title>
        <authorList>
            <consortium name="DOE Joint Genome Institute"/>
            <person name="Lutkenhaus R."/>
            <person name="Traeger S."/>
            <person name="Breuer J."/>
            <person name="Kuo A."/>
            <person name="Lipzen A."/>
            <person name="Pangilinan J."/>
            <person name="Dilworth D."/>
            <person name="Sandor L."/>
            <person name="Poggeler S."/>
            <person name="Barry K."/>
            <person name="Grigoriev I.V."/>
            <person name="Nowrousian M."/>
        </authorList>
    </citation>
    <scope>NUCLEOTIDE SEQUENCE [LARGE SCALE GENOMIC DNA]</scope>
    <source>
        <strain evidence="2 3">CBS 389.68</strain>
    </source>
</reference>
<feature type="region of interest" description="Disordered" evidence="1">
    <location>
        <begin position="212"/>
        <end position="281"/>
    </location>
</feature>
<feature type="region of interest" description="Disordered" evidence="1">
    <location>
        <begin position="297"/>
        <end position="319"/>
    </location>
</feature>
<feature type="compositionally biased region" description="Low complexity" evidence="1">
    <location>
        <begin position="43"/>
        <end position="52"/>
    </location>
</feature>
<dbReference type="GO" id="GO:0005884">
    <property type="term" value="C:actin filament"/>
    <property type="evidence" value="ECO:0007669"/>
    <property type="project" value="TreeGrafter"/>
</dbReference>
<dbReference type="GO" id="GO:0030041">
    <property type="term" value="P:actin filament polymerization"/>
    <property type="evidence" value="ECO:0007669"/>
    <property type="project" value="TreeGrafter"/>
</dbReference>
<dbReference type="Proteomes" id="UP000298138">
    <property type="component" value="Unassembled WGS sequence"/>
</dbReference>
<dbReference type="InterPro" id="IPR051412">
    <property type="entry name" value="Formin_Homology_Diaphanous_sf"/>
</dbReference>
<proteinExistence type="predicted"/>
<organism evidence="2 3">
    <name type="scientific">Ascodesmis nigricans</name>
    <dbReference type="NCBI Taxonomy" id="341454"/>
    <lineage>
        <taxon>Eukaryota</taxon>
        <taxon>Fungi</taxon>
        <taxon>Dikarya</taxon>
        <taxon>Ascomycota</taxon>
        <taxon>Pezizomycotina</taxon>
        <taxon>Pezizomycetes</taxon>
        <taxon>Pezizales</taxon>
        <taxon>Ascodesmidaceae</taxon>
        <taxon>Ascodesmis</taxon>
    </lineage>
</organism>
<feature type="region of interest" description="Disordered" evidence="1">
    <location>
        <begin position="1"/>
        <end position="66"/>
    </location>
</feature>
<dbReference type="PANTHER" id="PTHR45691">
    <property type="entry name" value="PROTEIN DIAPHANOUS"/>
    <property type="match status" value="1"/>
</dbReference>
<feature type="region of interest" description="Disordered" evidence="1">
    <location>
        <begin position="142"/>
        <end position="169"/>
    </location>
</feature>
<feature type="compositionally biased region" description="Pro residues" evidence="1">
    <location>
        <begin position="301"/>
        <end position="318"/>
    </location>
</feature>